<evidence type="ECO:0000313" key="2">
    <source>
        <dbReference type="Proteomes" id="UP001244207"/>
    </source>
</evidence>
<reference evidence="1" key="1">
    <citation type="submission" date="2021-12" db="EMBL/GenBank/DDBJ databases">
        <title>Comparative genomics, transcriptomics and evolutionary studies reveal genomic signatures of adaptation to plant cell wall in hemibiotrophic fungi.</title>
        <authorList>
            <consortium name="DOE Joint Genome Institute"/>
            <person name="Baroncelli R."/>
            <person name="Diaz J.F."/>
            <person name="Benocci T."/>
            <person name="Peng M."/>
            <person name="Battaglia E."/>
            <person name="Haridas S."/>
            <person name="Andreopoulos W."/>
            <person name="Labutti K."/>
            <person name="Pangilinan J."/>
            <person name="Floch G.L."/>
            <person name="Makela M.R."/>
            <person name="Henrissat B."/>
            <person name="Grigoriev I.V."/>
            <person name="Crouch J.A."/>
            <person name="De Vries R.P."/>
            <person name="Sukno S.A."/>
            <person name="Thon M.R."/>
        </authorList>
    </citation>
    <scope>NUCLEOTIDE SEQUENCE</scope>
    <source>
        <strain evidence="1">CBS 112980</strain>
    </source>
</reference>
<comment type="caution">
    <text evidence="1">The sequence shown here is derived from an EMBL/GenBank/DDBJ whole genome shotgun (WGS) entry which is preliminary data.</text>
</comment>
<protein>
    <submittedName>
        <fullName evidence="1">Uncharacterized protein</fullName>
    </submittedName>
</protein>
<name>A0AAD8XFS6_GLOAC</name>
<dbReference type="RefSeq" id="XP_060366249.1">
    <property type="nucleotide sequence ID" value="XM_060502025.1"/>
</dbReference>
<dbReference type="EMBL" id="JAHMHS010000034">
    <property type="protein sequence ID" value="KAK1726194.1"/>
    <property type="molecule type" value="Genomic_DNA"/>
</dbReference>
<dbReference type="AlphaFoldDB" id="A0AAD8XFS6"/>
<accession>A0AAD8XFS6</accession>
<gene>
    <name evidence="1" type="ORF">BDZ83DRAFT_266646</name>
</gene>
<keyword evidence="2" id="KW-1185">Reference proteome</keyword>
<proteinExistence type="predicted"/>
<evidence type="ECO:0000313" key="1">
    <source>
        <dbReference type="EMBL" id="KAK1726194.1"/>
    </source>
</evidence>
<dbReference type="GeneID" id="85385924"/>
<organism evidence="1 2">
    <name type="scientific">Glomerella acutata</name>
    <name type="common">Colletotrichum acutatum</name>
    <dbReference type="NCBI Taxonomy" id="27357"/>
    <lineage>
        <taxon>Eukaryota</taxon>
        <taxon>Fungi</taxon>
        <taxon>Dikarya</taxon>
        <taxon>Ascomycota</taxon>
        <taxon>Pezizomycotina</taxon>
        <taxon>Sordariomycetes</taxon>
        <taxon>Hypocreomycetidae</taxon>
        <taxon>Glomerellales</taxon>
        <taxon>Glomerellaceae</taxon>
        <taxon>Colletotrichum</taxon>
        <taxon>Colletotrichum acutatum species complex</taxon>
    </lineage>
</organism>
<sequence>MPKGKRDMRSSRAEYAHLVCNGSQKRRRMGSGTRRAPTASYVCLVCPCTAEQCRDARLGGWLTVEEAEAWWLRERERERERESDHSTYAEAEAAAAEAAAAEARTGIPSPTHGISSFPNMHAGSGVIRLVALAHGADGGTLNRPVECIIIARVVCGQVRYLGSGCWVLGWRDDKRVEECACVCLRVCVCGRAGKGPAHGPTIH</sequence>
<dbReference type="Proteomes" id="UP001244207">
    <property type="component" value="Unassembled WGS sequence"/>
</dbReference>